<dbReference type="InterPro" id="IPR032549">
    <property type="entry name" value="DUF4939"/>
</dbReference>
<dbReference type="PROSITE" id="PS50158">
    <property type="entry name" value="ZF_CCHC"/>
    <property type="match status" value="1"/>
</dbReference>
<evidence type="ECO:0000313" key="4">
    <source>
        <dbReference type="Proteomes" id="UP001529510"/>
    </source>
</evidence>
<dbReference type="Pfam" id="PF13975">
    <property type="entry name" value="gag-asp_proteas"/>
    <property type="match status" value="1"/>
</dbReference>
<dbReference type="Proteomes" id="UP001529510">
    <property type="component" value="Unassembled WGS sequence"/>
</dbReference>
<dbReference type="PANTHER" id="PTHR15503:SF22">
    <property type="entry name" value="TRANSPOSON TY3-I GAG POLYPROTEIN"/>
    <property type="match status" value="1"/>
</dbReference>
<reference evidence="3 4" key="1">
    <citation type="submission" date="2024-05" db="EMBL/GenBank/DDBJ databases">
        <title>Genome sequencing and assembly of Indian major carp, Cirrhinus mrigala (Hamilton, 1822).</title>
        <authorList>
            <person name="Mohindra V."/>
            <person name="Chowdhury L.M."/>
            <person name="Lal K."/>
            <person name="Jena J.K."/>
        </authorList>
    </citation>
    <scope>NUCLEOTIDE SEQUENCE [LARGE SCALE GENOMIC DNA]</scope>
    <source>
        <strain evidence="3">CM1030</strain>
        <tissue evidence="3">Blood</tissue>
    </source>
</reference>
<feature type="non-terminal residue" evidence="3">
    <location>
        <position position="486"/>
    </location>
</feature>
<dbReference type="AlphaFoldDB" id="A0ABD0NDC2"/>
<dbReference type="CDD" id="cd00303">
    <property type="entry name" value="retropepsin_like"/>
    <property type="match status" value="1"/>
</dbReference>
<keyword evidence="4" id="KW-1185">Reference proteome</keyword>
<gene>
    <name evidence="3" type="ORF">M9458_047137</name>
</gene>
<dbReference type="PANTHER" id="PTHR15503">
    <property type="entry name" value="LDOC1 RELATED"/>
    <property type="match status" value="1"/>
</dbReference>
<dbReference type="GO" id="GO:0008270">
    <property type="term" value="F:zinc ion binding"/>
    <property type="evidence" value="ECO:0007669"/>
    <property type="project" value="UniProtKB-KW"/>
</dbReference>
<dbReference type="SUPFAM" id="SSF57756">
    <property type="entry name" value="Retrovirus zinc finger-like domains"/>
    <property type="match status" value="1"/>
</dbReference>
<sequence>MSTEAPLISDPLMELVNAFKAALRPTSAPPSASGCPMAMPVTFAGKAAECSGFLLRVNLFILMQPQQFSLENTKVAFLISLLTGKALQWAKAIWNSNNPIINSFEQFTKHFSEVFSTATDTLTTSDQLFRLQQASVNDYTLRFHMLVGASGWNKIALLCDYRQGLNPEIRAAMALYDDSIGLESFLQRTTRVSQRLAACQPPVTAPQSASLAACSPVPEPMQVDSTRLSRTERNHRISLGLCLYCGHQGHLICNCPVRPPRPVVSTTHSDVETTHLTLLPVVLHTTEQSLSVSALVDSGSFGNFISQECLNQLQLSRQRHSQEYAVKTIQGKPLGRGRIRHSSPFITLQVGLFHSERIRFLVLENSTVSIILGRPWLQQHLPELHWDPCDITSWSDRCYEQCLSNIPRSPPILIHLSSTQVESPEPEIPPEIPAEYMAFEDVFSKQAATHLPPHRPWDCAIELLPGAQLPKGKIYPVHLEAPDDGG</sequence>
<proteinExistence type="predicted"/>
<dbReference type="InterPro" id="IPR001878">
    <property type="entry name" value="Znf_CCHC"/>
</dbReference>
<keyword evidence="1" id="KW-0863">Zinc-finger</keyword>
<keyword evidence="1" id="KW-0479">Metal-binding</keyword>
<keyword evidence="1" id="KW-0862">Zinc</keyword>
<organism evidence="3 4">
    <name type="scientific">Cirrhinus mrigala</name>
    <name type="common">Mrigala</name>
    <dbReference type="NCBI Taxonomy" id="683832"/>
    <lineage>
        <taxon>Eukaryota</taxon>
        <taxon>Metazoa</taxon>
        <taxon>Chordata</taxon>
        <taxon>Craniata</taxon>
        <taxon>Vertebrata</taxon>
        <taxon>Euteleostomi</taxon>
        <taxon>Actinopterygii</taxon>
        <taxon>Neopterygii</taxon>
        <taxon>Teleostei</taxon>
        <taxon>Ostariophysi</taxon>
        <taxon>Cypriniformes</taxon>
        <taxon>Cyprinidae</taxon>
        <taxon>Labeoninae</taxon>
        <taxon>Labeonini</taxon>
        <taxon>Cirrhinus</taxon>
    </lineage>
</organism>
<dbReference type="EMBL" id="JAMKFB020000023">
    <property type="protein sequence ID" value="KAL0159061.1"/>
    <property type="molecule type" value="Genomic_DNA"/>
</dbReference>
<evidence type="ECO:0000313" key="3">
    <source>
        <dbReference type="EMBL" id="KAL0159061.1"/>
    </source>
</evidence>
<name>A0ABD0NDC2_CIRMR</name>
<accession>A0ABD0NDC2</accession>
<dbReference type="Pfam" id="PF16297">
    <property type="entry name" value="DUF4939"/>
    <property type="match status" value="1"/>
</dbReference>
<dbReference type="Gene3D" id="2.40.70.10">
    <property type="entry name" value="Acid Proteases"/>
    <property type="match status" value="1"/>
</dbReference>
<evidence type="ECO:0000259" key="2">
    <source>
        <dbReference type="PROSITE" id="PS50158"/>
    </source>
</evidence>
<dbReference type="SUPFAM" id="SSF50630">
    <property type="entry name" value="Acid proteases"/>
    <property type="match status" value="1"/>
</dbReference>
<feature type="domain" description="CCHC-type" evidence="2">
    <location>
        <begin position="242"/>
        <end position="256"/>
    </location>
</feature>
<dbReference type="InterPro" id="IPR021109">
    <property type="entry name" value="Peptidase_aspartic_dom_sf"/>
</dbReference>
<protein>
    <recommendedName>
        <fullName evidence="2">CCHC-type domain-containing protein</fullName>
    </recommendedName>
</protein>
<evidence type="ECO:0000256" key="1">
    <source>
        <dbReference type="PROSITE-ProRule" id="PRU00047"/>
    </source>
</evidence>
<dbReference type="InterPro" id="IPR036875">
    <property type="entry name" value="Znf_CCHC_sf"/>
</dbReference>
<comment type="caution">
    <text evidence="3">The sequence shown here is derived from an EMBL/GenBank/DDBJ whole genome shotgun (WGS) entry which is preliminary data.</text>
</comment>
<dbReference type="InterPro" id="IPR032567">
    <property type="entry name" value="RTL1-rel"/>
</dbReference>